<dbReference type="Gene3D" id="1.10.10.10">
    <property type="entry name" value="Winged helix-like DNA-binding domain superfamily/Winged helix DNA-binding domain"/>
    <property type="match status" value="1"/>
</dbReference>
<dbReference type="PANTHER" id="PTHR33204:SF29">
    <property type="entry name" value="TRANSCRIPTIONAL REGULATOR"/>
    <property type="match status" value="1"/>
</dbReference>
<evidence type="ECO:0000256" key="2">
    <source>
        <dbReference type="ARBA" id="ARBA00023125"/>
    </source>
</evidence>
<sequence length="122" mass="13428">MSYARVCGLDASLAVVGGKWKPLILFHLEGEPKRFGEIKKLVVGISEKVLIQQLRELVAFGVLTRRDHHQMPPMVDYTLTAFGNTLARALMPLCEWGTEHRQQIEKVIRAGNAAAAASSSAD</sequence>
<keyword evidence="6" id="KW-1185">Reference proteome</keyword>
<evidence type="ECO:0000313" key="6">
    <source>
        <dbReference type="Proteomes" id="UP000306147"/>
    </source>
</evidence>
<dbReference type="InterPro" id="IPR036390">
    <property type="entry name" value="WH_DNA-bd_sf"/>
</dbReference>
<proteinExistence type="predicted"/>
<gene>
    <name evidence="5" type="ORF">E5A73_09065</name>
</gene>
<evidence type="ECO:0000259" key="4">
    <source>
        <dbReference type="PROSITE" id="PS51118"/>
    </source>
</evidence>
<dbReference type="GO" id="GO:0003677">
    <property type="term" value="F:DNA binding"/>
    <property type="evidence" value="ECO:0007669"/>
    <property type="project" value="UniProtKB-KW"/>
</dbReference>
<dbReference type="PROSITE" id="PS51118">
    <property type="entry name" value="HTH_HXLR"/>
    <property type="match status" value="1"/>
</dbReference>
<feature type="domain" description="HTH hxlR-type" evidence="4">
    <location>
        <begin position="7"/>
        <end position="105"/>
    </location>
</feature>
<dbReference type="AlphaFoldDB" id="A0A4S1XF73"/>
<protein>
    <submittedName>
        <fullName evidence="5">Transcriptional regulator</fullName>
    </submittedName>
</protein>
<dbReference type="SUPFAM" id="SSF46785">
    <property type="entry name" value="Winged helix' DNA-binding domain"/>
    <property type="match status" value="1"/>
</dbReference>
<dbReference type="InterPro" id="IPR036388">
    <property type="entry name" value="WH-like_DNA-bd_sf"/>
</dbReference>
<comment type="caution">
    <text evidence="5">The sequence shown here is derived from an EMBL/GenBank/DDBJ whole genome shotgun (WGS) entry which is preliminary data.</text>
</comment>
<organism evidence="5 6">
    <name type="scientific">Sphingomonas gei</name>
    <dbReference type="NCBI Taxonomy" id="1395960"/>
    <lineage>
        <taxon>Bacteria</taxon>
        <taxon>Pseudomonadati</taxon>
        <taxon>Pseudomonadota</taxon>
        <taxon>Alphaproteobacteria</taxon>
        <taxon>Sphingomonadales</taxon>
        <taxon>Sphingomonadaceae</taxon>
        <taxon>Sphingomonas</taxon>
    </lineage>
</organism>
<dbReference type="PANTHER" id="PTHR33204">
    <property type="entry name" value="TRANSCRIPTIONAL REGULATOR, MARR FAMILY"/>
    <property type="match status" value="1"/>
</dbReference>
<dbReference type="InterPro" id="IPR002577">
    <property type="entry name" value="HTH_HxlR"/>
</dbReference>
<dbReference type="RefSeq" id="WP_135963488.1">
    <property type="nucleotide sequence ID" value="NZ_SRXT01000003.1"/>
</dbReference>
<reference evidence="5 6" key="1">
    <citation type="submission" date="2019-04" db="EMBL/GenBank/DDBJ databases">
        <title>Sphingomonas psychrotolerans sp. nov., isolated from soil in the Tianshan Mountains, Xinjiang, China.</title>
        <authorList>
            <person name="Luo Y."/>
            <person name="Sheng H."/>
        </authorList>
    </citation>
    <scope>NUCLEOTIDE SEQUENCE [LARGE SCALE GENOMIC DNA]</scope>
    <source>
        <strain evidence="5 6">ZFGT-11</strain>
    </source>
</reference>
<accession>A0A4S1XF73</accession>
<evidence type="ECO:0000313" key="5">
    <source>
        <dbReference type="EMBL" id="TGX54250.1"/>
    </source>
</evidence>
<keyword evidence="1" id="KW-0805">Transcription regulation</keyword>
<dbReference type="OrthoDB" id="9800350at2"/>
<evidence type="ECO:0000256" key="1">
    <source>
        <dbReference type="ARBA" id="ARBA00023015"/>
    </source>
</evidence>
<dbReference type="Proteomes" id="UP000306147">
    <property type="component" value="Unassembled WGS sequence"/>
</dbReference>
<name>A0A4S1XF73_9SPHN</name>
<keyword evidence="3" id="KW-0804">Transcription</keyword>
<keyword evidence="2" id="KW-0238">DNA-binding</keyword>
<evidence type="ECO:0000256" key="3">
    <source>
        <dbReference type="ARBA" id="ARBA00023163"/>
    </source>
</evidence>
<dbReference type="Pfam" id="PF01638">
    <property type="entry name" value="HxlR"/>
    <property type="match status" value="1"/>
</dbReference>
<dbReference type="EMBL" id="SRXT01000003">
    <property type="protein sequence ID" value="TGX54250.1"/>
    <property type="molecule type" value="Genomic_DNA"/>
</dbReference>